<dbReference type="AlphaFoldDB" id="A0A9X7P6U0"/>
<evidence type="ECO:0000313" key="2">
    <source>
        <dbReference type="Proteomes" id="UP000239430"/>
    </source>
</evidence>
<name>A0A9X7P6U0_9FIRM</name>
<accession>A0A9X7P6U0</accession>
<comment type="caution">
    <text evidence="1">The sequence shown here is derived from an EMBL/GenBank/DDBJ whole genome shotgun (WGS) entry which is preliminary data.</text>
</comment>
<organism evidence="1 2">
    <name type="scientific">Neomoorella stamsii</name>
    <dbReference type="NCBI Taxonomy" id="1266720"/>
    <lineage>
        <taxon>Bacteria</taxon>
        <taxon>Bacillati</taxon>
        <taxon>Bacillota</taxon>
        <taxon>Clostridia</taxon>
        <taxon>Neomoorellales</taxon>
        <taxon>Neomoorellaceae</taxon>
        <taxon>Neomoorella</taxon>
    </lineage>
</organism>
<keyword evidence="2" id="KW-1185">Reference proteome</keyword>
<dbReference type="EMBL" id="PVXL01000027">
    <property type="protein sequence ID" value="PRR74828.1"/>
    <property type="molecule type" value="Genomic_DNA"/>
</dbReference>
<evidence type="ECO:0000313" key="1">
    <source>
        <dbReference type="EMBL" id="PRR74828.1"/>
    </source>
</evidence>
<sequence>MKRTRTKLMEAQAKIGELAIKVDILQKDPLRPEISNKTLVSHLHTEGYNIL</sequence>
<proteinExistence type="predicted"/>
<gene>
    <name evidence="1" type="ORF">MOST_09360</name>
</gene>
<dbReference type="Proteomes" id="UP000239430">
    <property type="component" value="Unassembled WGS sequence"/>
</dbReference>
<reference evidence="1 2" key="1">
    <citation type="submission" date="2018-03" db="EMBL/GenBank/DDBJ databases">
        <title>Genome sequence of Moorella stamsii DSM 26217.</title>
        <authorList>
            <person name="Poehlein A."/>
            <person name="Daniel R."/>
        </authorList>
    </citation>
    <scope>NUCLEOTIDE SEQUENCE [LARGE SCALE GENOMIC DNA]</scope>
    <source>
        <strain evidence="2">DSM 26217</strain>
    </source>
</reference>
<protein>
    <submittedName>
        <fullName evidence="1">Uncharacterized protein</fullName>
    </submittedName>
</protein>